<proteinExistence type="predicted"/>
<dbReference type="SUPFAM" id="SSF53448">
    <property type="entry name" value="Nucleotide-diphospho-sugar transferases"/>
    <property type="match status" value="1"/>
</dbReference>
<dbReference type="AlphaFoldDB" id="A0A1Y0IKD8"/>
<accession>A0A1Y0IKD8</accession>
<dbReference type="CDD" id="cd00761">
    <property type="entry name" value="Glyco_tranf_GTA_type"/>
    <property type="match status" value="1"/>
</dbReference>
<sequence length="265" mass="29910">MLVYAVIPARNVSKRIGVAIQNVRFAGAEQIIVVVNGSEDSTLQEVRALRDDRMTVISFREPLGFDVPRAVGAAYAYRQGAEHVLFYDGDLIGHHRHELKKLLEDTVRFGLDLSLTDTYGTAHRLDVARNPLLRLRSSLNRKLGLEPRIGLSSPSHGPHVVSRRLLRDIPAHYLAIPPLVLAYAKQERLKVDTLAHIPHSRLGSAHKGPAHYDLIRETIIGDLLEAHCLLEGRERTREFRGQMFDGYHSERRFDLLDKFLIGLAK</sequence>
<dbReference type="Proteomes" id="UP000195437">
    <property type="component" value="Chromosome"/>
</dbReference>
<evidence type="ECO:0000313" key="2">
    <source>
        <dbReference type="EMBL" id="ARU60971.1"/>
    </source>
</evidence>
<dbReference type="InterPro" id="IPR029044">
    <property type="entry name" value="Nucleotide-diphossugar_trans"/>
</dbReference>
<name>A0A1Y0IKD8_9BACL</name>
<gene>
    <name evidence="2" type="ORF">CBW65_07645</name>
</gene>
<dbReference type="EMBL" id="CP021434">
    <property type="protein sequence ID" value="ARU60971.1"/>
    <property type="molecule type" value="Genomic_DNA"/>
</dbReference>
<keyword evidence="3" id="KW-1185">Reference proteome</keyword>
<evidence type="ECO:0000313" key="3">
    <source>
        <dbReference type="Proteomes" id="UP000195437"/>
    </source>
</evidence>
<dbReference type="KEGG" id="tum:CBW65_07645"/>
<dbReference type="InterPro" id="IPR001173">
    <property type="entry name" value="Glyco_trans_2-like"/>
</dbReference>
<organism evidence="2 3">
    <name type="scientific">Tumebacillus avium</name>
    <dbReference type="NCBI Taxonomy" id="1903704"/>
    <lineage>
        <taxon>Bacteria</taxon>
        <taxon>Bacillati</taxon>
        <taxon>Bacillota</taxon>
        <taxon>Bacilli</taxon>
        <taxon>Bacillales</taxon>
        <taxon>Alicyclobacillaceae</taxon>
        <taxon>Tumebacillus</taxon>
    </lineage>
</organism>
<dbReference type="Gene3D" id="3.90.550.10">
    <property type="entry name" value="Spore Coat Polysaccharide Biosynthesis Protein SpsA, Chain A"/>
    <property type="match status" value="1"/>
</dbReference>
<protein>
    <recommendedName>
        <fullName evidence="1">Glycosyltransferase 2-like domain-containing protein</fullName>
    </recommendedName>
</protein>
<dbReference type="Pfam" id="PF00535">
    <property type="entry name" value="Glycos_transf_2"/>
    <property type="match status" value="1"/>
</dbReference>
<evidence type="ECO:0000259" key="1">
    <source>
        <dbReference type="Pfam" id="PF00535"/>
    </source>
</evidence>
<feature type="domain" description="Glycosyltransferase 2-like" evidence="1">
    <location>
        <begin position="5"/>
        <end position="120"/>
    </location>
</feature>
<reference evidence="3" key="1">
    <citation type="submission" date="2017-05" db="EMBL/GenBank/DDBJ databases">
        <authorList>
            <person name="Sung H."/>
        </authorList>
    </citation>
    <scope>NUCLEOTIDE SEQUENCE [LARGE SCALE GENOMIC DNA]</scope>
    <source>
        <strain evidence="3">AR23208</strain>
    </source>
</reference>